<proteinExistence type="predicted"/>
<organism evidence="1 2">
    <name type="scientific">Lactococcus nasutitermitis</name>
    <dbReference type="NCBI Taxonomy" id="1652957"/>
    <lineage>
        <taxon>Bacteria</taxon>
        <taxon>Bacillati</taxon>
        <taxon>Bacillota</taxon>
        <taxon>Bacilli</taxon>
        <taxon>Lactobacillales</taxon>
        <taxon>Streptococcaceae</taxon>
        <taxon>Lactococcus</taxon>
    </lineage>
</organism>
<gene>
    <name evidence="1" type="ORF">ACFO26_02930</name>
</gene>
<protein>
    <submittedName>
        <fullName evidence="1">XRE family transcriptional regulator</fullName>
    </submittedName>
</protein>
<reference evidence="2" key="1">
    <citation type="journal article" date="2019" name="Int. J. Syst. Evol. Microbiol.">
        <title>The Global Catalogue of Microorganisms (GCM) 10K type strain sequencing project: providing services to taxonomists for standard genome sequencing and annotation.</title>
        <authorList>
            <consortium name="The Broad Institute Genomics Platform"/>
            <consortium name="The Broad Institute Genome Sequencing Center for Infectious Disease"/>
            <person name="Wu L."/>
            <person name="Ma J."/>
        </authorList>
    </citation>
    <scope>NUCLEOTIDE SEQUENCE [LARGE SCALE GENOMIC DNA]</scope>
    <source>
        <strain evidence="2">CCUG 63287</strain>
    </source>
</reference>
<name>A0ABV9JEN4_9LACT</name>
<dbReference type="EMBL" id="JBHSGD010000004">
    <property type="protein sequence ID" value="MFC4651850.1"/>
    <property type="molecule type" value="Genomic_DNA"/>
</dbReference>
<comment type="caution">
    <text evidence="1">The sequence shown here is derived from an EMBL/GenBank/DDBJ whole genome shotgun (WGS) entry which is preliminary data.</text>
</comment>
<dbReference type="SUPFAM" id="SSF46955">
    <property type="entry name" value="Putative DNA-binding domain"/>
    <property type="match status" value="1"/>
</dbReference>
<evidence type="ECO:0000313" key="1">
    <source>
        <dbReference type="EMBL" id="MFC4651850.1"/>
    </source>
</evidence>
<sequence length="90" mass="10842">MTEFNLLSPEMERALIDTIDKRFEQYDKARDKIVPLDDIIPQAEVCNRLDIDYLTLQEWEKQGLPRYEPPYKSRKVFYLKADIRKFLGMQ</sequence>
<dbReference type="Proteomes" id="UP001595987">
    <property type="component" value="Unassembled WGS sequence"/>
</dbReference>
<keyword evidence="2" id="KW-1185">Reference proteome</keyword>
<evidence type="ECO:0000313" key="2">
    <source>
        <dbReference type="Proteomes" id="UP001595987"/>
    </source>
</evidence>
<dbReference type="InterPro" id="IPR009061">
    <property type="entry name" value="DNA-bd_dom_put_sf"/>
</dbReference>
<accession>A0ABV9JEN4</accession>
<dbReference type="RefSeq" id="WP_244842551.1">
    <property type="nucleotide sequence ID" value="NZ_BOVQ01000002.1"/>
</dbReference>